<sequence length="158" mass="19102">MINTKMNFVQQQIISSKLSLIIKYLDQVQKHYSFADLITNKVKQNKQLSICLFFLVTRILENFMYLFLSYAKQIKKLIGFLVYIQINLCKIKLWISLSIIELYFMNLFQLIYVQCSFQISFVQILWQIIDFQINLIISSFHLYLYFYFQNKLEKTKVD</sequence>
<evidence type="ECO:0000256" key="1">
    <source>
        <dbReference type="SAM" id="Phobius"/>
    </source>
</evidence>
<dbReference type="GeneID" id="24437478"/>
<dbReference type="EMBL" id="GG662793">
    <property type="protein sequence ID" value="EWS75637.1"/>
    <property type="molecule type" value="Genomic_DNA"/>
</dbReference>
<accession>W7XDJ1</accession>
<protein>
    <submittedName>
        <fullName evidence="2">Transmembrane protein, putative</fullName>
    </submittedName>
</protein>
<dbReference type="RefSeq" id="XP_012651783.1">
    <property type="nucleotide sequence ID" value="XM_012796329.1"/>
</dbReference>
<feature type="transmembrane region" description="Helical" evidence="1">
    <location>
        <begin position="124"/>
        <end position="146"/>
    </location>
</feature>
<keyword evidence="3" id="KW-1185">Reference proteome</keyword>
<evidence type="ECO:0000313" key="3">
    <source>
        <dbReference type="Proteomes" id="UP000009168"/>
    </source>
</evidence>
<reference evidence="3" key="1">
    <citation type="journal article" date="2006" name="PLoS Biol.">
        <title>Macronuclear genome sequence of the ciliate Tetrahymena thermophila, a model eukaryote.</title>
        <authorList>
            <person name="Eisen J.A."/>
            <person name="Coyne R.S."/>
            <person name="Wu M."/>
            <person name="Wu D."/>
            <person name="Thiagarajan M."/>
            <person name="Wortman J.R."/>
            <person name="Badger J.H."/>
            <person name="Ren Q."/>
            <person name="Amedeo P."/>
            <person name="Jones K.M."/>
            <person name="Tallon L.J."/>
            <person name="Delcher A.L."/>
            <person name="Salzberg S.L."/>
            <person name="Silva J.C."/>
            <person name="Haas B.J."/>
            <person name="Majoros W.H."/>
            <person name="Farzad M."/>
            <person name="Carlton J.M."/>
            <person name="Smith R.K. Jr."/>
            <person name="Garg J."/>
            <person name="Pearlman R.E."/>
            <person name="Karrer K.M."/>
            <person name="Sun L."/>
            <person name="Manning G."/>
            <person name="Elde N.C."/>
            <person name="Turkewitz A.P."/>
            <person name="Asai D.J."/>
            <person name="Wilkes D.E."/>
            <person name="Wang Y."/>
            <person name="Cai H."/>
            <person name="Collins K."/>
            <person name="Stewart B.A."/>
            <person name="Lee S.R."/>
            <person name="Wilamowska K."/>
            <person name="Weinberg Z."/>
            <person name="Ruzzo W.L."/>
            <person name="Wloga D."/>
            <person name="Gaertig J."/>
            <person name="Frankel J."/>
            <person name="Tsao C.-C."/>
            <person name="Gorovsky M.A."/>
            <person name="Keeling P.J."/>
            <person name="Waller R.F."/>
            <person name="Patron N.J."/>
            <person name="Cherry J.M."/>
            <person name="Stover N.A."/>
            <person name="Krieger C.J."/>
            <person name="del Toro C."/>
            <person name="Ryder H.F."/>
            <person name="Williamson S.C."/>
            <person name="Barbeau R.A."/>
            <person name="Hamilton E.P."/>
            <person name="Orias E."/>
        </authorList>
    </citation>
    <scope>NUCLEOTIDE SEQUENCE [LARGE SCALE GENOMIC DNA]</scope>
    <source>
        <strain evidence="3">SB210</strain>
    </source>
</reference>
<gene>
    <name evidence="2" type="ORF">TTHERM_000140739</name>
</gene>
<keyword evidence="1" id="KW-1133">Transmembrane helix</keyword>
<dbReference type="AlphaFoldDB" id="W7XDJ1"/>
<name>W7XDJ1_TETTS</name>
<keyword evidence="1 2" id="KW-0812">Transmembrane</keyword>
<feature type="transmembrane region" description="Helical" evidence="1">
    <location>
        <begin position="91"/>
        <end position="112"/>
    </location>
</feature>
<dbReference type="Proteomes" id="UP000009168">
    <property type="component" value="Unassembled WGS sequence"/>
</dbReference>
<feature type="transmembrane region" description="Helical" evidence="1">
    <location>
        <begin position="47"/>
        <end position="70"/>
    </location>
</feature>
<proteinExistence type="predicted"/>
<dbReference type="InParanoid" id="W7XDJ1"/>
<keyword evidence="1" id="KW-0472">Membrane</keyword>
<organism evidence="2 3">
    <name type="scientific">Tetrahymena thermophila (strain SB210)</name>
    <dbReference type="NCBI Taxonomy" id="312017"/>
    <lineage>
        <taxon>Eukaryota</taxon>
        <taxon>Sar</taxon>
        <taxon>Alveolata</taxon>
        <taxon>Ciliophora</taxon>
        <taxon>Intramacronucleata</taxon>
        <taxon>Oligohymenophorea</taxon>
        <taxon>Hymenostomatida</taxon>
        <taxon>Tetrahymenina</taxon>
        <taxon>Tetrahymenidae</taxon>
        <taxon>Tetrahymena</taxon>
    </lineage>
</organism>
<dbReference type="KEGG" id="tet:TTHERM_000140739"/>
<evidence type="ECO:0000313" key="2">
    <source>
        <dbReference type="EMBL" id="EWS75637.1"/>
    </source>
</evidence>